<evidence type="ECO:0000313" key="2">
    <source>
        <dbReference type="Proteomes" id="UP000190065"/>
    </source>
</evidence>
<protein>
    <submittedName>
        <fullName evidence="1">Uncharacterized protein</fullName>
    </submittedName>
</protein>
<evidence type="ECO:0000313" key="1">
    <source>
        <dbReference type="EMBL" id="SJZ84138.1"/>
    </source>
</evidence>
<gene>
    <name evidence="1" type="ORF">SAMN02745202_01226</name>
</gene>
<proteinExistence type="predicted"/>
<dbReference type="AlphaFoldDB" id="A0A1T4NZJ9"/>
<accession>A0A1T4NZJ9</accession>
<sequence length="126" mass="14499">MQGAPHLAKTYKAMKHFDYAPLYEEIYKRQKQELIDALRKLPNHEFHFGMDYDGEEQGEKAEHPYIMGYLGDEPADLEVMAIKEEDGFLSILVKDKEAGFEGTITDLKLDIVLGHLENILDELPDM</sequence>
<reference evidence="1 2" key="1">
    <citation type="submission" date="2017-02" db="EMBL/GenBank/DDBJ databases">
        <authorList>
            <person name="Peterson S.W."/>
        </authorList>
    </citation>
    <scope>NUCLEOTIDE SEQUENCE [LARGE SCALE GENOMIC DNA]</scope>
    <source>
        <strain evidence="1 2">ATCC 43324</strain>
    </source>
</reference>
<dbReference type="Proteomes" id="UP000190065">
    <property type="component" value="Unassembled WGS sequence"/>
</dbReference>
<organism evidence="1 2">
    <name type="scientific">Segatella oulorum</name>
    <dbReference type="NCBI Taxonomy" id="28136"/>
    <lineage>
        <taxon>Bacteria</taxon>
        <taxon>Pseudomonadati</taxon>
        <taxon>Bacteroidota</taxon>
        <taxon>Bacteroidia</taxon>
        <taxon>Bacteroidales</taxon>
        <taxon>Prevotellaceae</taxon>
        <taxon>Segatella</taxon>
    </lineage>
</organism>
<dbReference type="EMBL" id="FUXK01000012">
    <property type="protein sequence ID" value="SJZ84138.1"/>
    <property type="molecule type" value="Genomic_DNA"/>
</dbReference>
<name>A0A1T4NZJ9_9BACT</name>